<reference evidence="2" key="1">
    <citation type="submission" date="2020-02" db="EMBL/GenBank/DDBJ databases">
        <title>Bacillus sedimentmangrovi sp. nov., isolated from sediment of the mangrove ecosystem.</title>
        <authorList>
            <person name="Liu G."/>
        </authorList>
    </citation>
    <scope>NUCLEOTIDE SEQUENCE [LARGE SCALE GENOMIC DNA]</scope>
    <source>
        <strain evidence="2">SgZ-7</strain>
    </source>
</reference>
<accession>A0A6B3TTH0</accession>
<protein>
    <recommendedName>
        <fullName evidence="4">YitT family protein</fullName>
    </recommendedName>
</protein>
<comment type="caution">
    <text evidence="2">The sequence shown here is derived from an EMBL/GenBank/DDBJ whole genome shotgun (WGS) entry which is preliminary data.</text>
</comment>
<dbReference type="PANTHER" id="PTHR40078">
    <property type="entry name" value="INTEGRAL MEMBRANE PROTEIN-RELATED"/>
    <property type="match status" value="1"/>
</dbReference>
<dbReference type="Pfam" id="PF19700">
    <property type="entry name" value="DUF6198"/>
    <property type="match status" value="1"/>
</dbReference>
<feature type="transmembrane region" description="Helical" evidence="1">
    <location>
        <begin position="76"/>
        <end position="97"/>
    </location>
</feature>
<keyword evidence="1" id="KW-1133">Transmembrane helix</keyword>
<keyword evidence="3" id="KW-1185">Reference proteome</keyword>
<sequence>MPLKGFRYFIFFTGLTLFGLGNAIAVKVKFLGLHPWEVLNVALYQHFGLTIGTWGVICGLVLIVFSYFTARKYINIGTFINAISIGPIMDFFLFLDILPKATNTWIDYIILLSGIVITGIGGGMYVAAGIGAGPRDGFMLSISEKTRLSVSQARIVVESIVLLIGFLLGGPVFIATFIYTFIQSPVFQFSLKIFHLVVEMRNKKRCKDKEGIALIK</sequence>
<evidence type="ECO:0000313" key="3">
    <source>
        <dbReference type="Proteomes" id="UP000481621"/>
    </source>
</evidence>
<dbReference type="EMBL" id="JAAIUV010000022">
    <property type="protein sequence ID" value="NEX79748.1"/>
    <property type="molecule type" value="Genomic_DNA"/>
</dbReference>
<evidence type="ECO:0000256" key="1">
    <source>
        <dbReference type="SAM" id="Phobius"/>
    </source>
</evidence>
<feature type="transmembrane region" description="Helical" evidence="1">
    <location>
        <begin position="155"/>
        <end position="182"/>
    </location>
</feature>
<feature type="transmembrane region" description="Helical" evidence="1">
    <location>
        <begin position="109"/>
        <end position="134"/>
    </location>
</feature>
<dbReference type="Proteomes" id="UP000481621">
    <property type="component" value="Unassembled WGS sequence"/>
</dbReference>
<name>A0A6B3TTH0_9BACI</name>
<keyword evidence="1" id="KW-0812">Transmembrane</keyword>
<evidence type="ECO:0008006" key="4">
    <source>
        <dbReference type="Google" id="ProtNLM"/>
    </source>
</evidence>
<gene>
    <name evidence="2" type="ORF">G4Z05_12865</name>
</gene>
<organism evidence="2 3">
    <name type="scientific">Neobacillus thermocopriae</name>
    <dbReference type="NCBI Taxonomy" id="1215031"/>
    <lineage>
        <taxon>Bacteria</taxon>
        <taxon>Bacillati</taxon>
        <taxon>Bacillota</taxon>
        <taxon>Bacilli</taxon>
        <taxon>Bacillales</taxon>
        <taxon>Bacillaceae</taxon>
        <taxon>Neobacillus</taxon>
    </lineage>
</organism>
<evidence type="ECO:0000313" key="2">
    <source>
        <dbReference type="EMBL" id="NEX79748.1"/>
    </source>
</evidence>
<proteinExistence type="predicted"/>
<feature type="transmembrane region" description="Helical" evidence="1">
    <location>
        <begin position="49"/>
        <end position="69"/>
    </location>
</feature>
<keyword evidence="1" id="KW-0472">Membrane</keyword>
<dbReference type="AlphaFoldDB" id="A0A6B3TTH0"/>
<dbReference type="InterPro" id="IPR038750">
    <property type="entry name" value="YczE/YyaS-like"/>
</dbReference>
<dbReference type="PANTHER" id="PTHR40078:SF1">
    <property type="entry name" value="INTEGRAL MEMBRANE PROTEIN"/>
    <property type="match status" value="1"/>
</dbReference>